<gene>
    <name evidence="2" type="ORF">HB943_13035</name>
</gene>
<dbReference type="AlphaFoldDB" id="A0A841Z8J2"/>
<dbReference type="InterPro" id="IPR010380">
    <property type="entry name" value="DUF975"/>
</dbReference>
<keyword evidence="1" id="KW-0812">Transmembrane</keyword>
<organism evidence="2 3">
    <name type="scientific">Listeria weihenstephanensis</name>
    <dbReference type="NCBI Taxonomy" id="1006155"/>
    <lineage>
        <taxon>Bacteria</taxon>
        <taxon>Bacillati</taxon>
        <taxon>Bacillota</taxon>
        <taxon>Bacilli</taxon>
        <taxon>Bacillales</taxon>
        <taxon>Listeriaceae</taxon>
        <taxon>Listeria</taxon>
    </lineage>
</organism>
<comment type="caution">
    <text evidence="2">The sequence shown here is derived from an EMBL/GenBank/DDBJ whole genome shotgun (WGS) entry which is preliminary data.</text>
</comment>
<evidence type="ECO:0000313" key="2">
    <source>
        <dbReference type="EMBL" id="MBC1501530.1"/>
    </source>
</evidence>
<keyword evidence="1" id="KW-0472">Membrane</keyword>
<evidence type="ECO:0000256" key="1">
    <source>
        <dbReference type="SAM" id="Phobius"/>
    </source>
</evidence>
<keyword evidence="1" id="KW-1133">Transmembrane helix</keyword>
<dbReference type="RefSeq" id="WP_185426912.1">
    <property type="nucleotide sequence ID" value="NZ_JAARRL010000024.1"/>
</dbReference>
<name>A0A841Z8J2_9LIST</name>
<evidence type="ECO:0000313" key="3">
    <source>
        <dbReference type="Proteomes" id="UP000564536"/>
    </source>
</evidence>
<reference evidence="2 3" key="1">
    <citation type="submission" date="2020-03" db="EMBL/GenBank/DDBJ databases">
        <title>Soil Listeria distribution.</title>
        <authorList>
            <person name="Liao J."/>
            <person name="Wiedmann M."/>
        </authorList>
    </citation>
    <scope>NUCLEOTIDE SEQUENCE [LARGE SCALE GENOMIC DNA]</scope>
    <source>
        <strain evidence="2 3">FSL L7-1523</strain>
    </source>
</reference>
<dbReference type="PANTHER" id="PTHR40076:SF1">
    <property type="entry name" value="MEMBRANE PROTEIN"/>
    <property type="match status" value="1"/>
</dbReference>
<accession>A0A841Z8J2</accession>
<feature type="transmembrane region" description="Helical" evidence="1">
    <location>
        <begin position="59"/>
        <end position="81"/>
    </location>
</feature>
<feature type="transmembrane region" description="Helical" evidence="1">
    <location>
        <begin position="12"/>
        <end position="28"/>
    </location>
</feature>
<dbReference type="Proteomes" id="UP000564536">
    <property type="component" value="Unassembled WGS sequence"/>
</dbReference>
<feature type="transmembrane region" description="Helical" evidence="1">
    <location>
        <begin position="168"/>
        <end position="188"/>
    </location>
</feature>
<proteinExistence type="predicted"/>
<dbReference type="EMBL" id="JAARRL010000024">
    <property type="protein sequence ID" value="MBC1501530.1"/>
    <property type="molecule type" value="Genomic_DNA"/>
</dbReference>
<sequence length="242" mass="27946">MKKIAKQRLKGVYFYSVIVWLIYMYITGDLGTTFIIFGDWTTSIPTLGDLLPKSNLTNIILGVFYTLVILPVIASIQWFFLDVAEGEKTSWRVVTDVFTRTNYLRYFLASLLTLIFVVCWSLLLFIPGLVKSYSYSQTFRLMRDNPELGALEAITLSRDRMRGRKFDLFLLHLSFILWFIIPIGVQIAGTATGNQNLEVLAGYLFFVILIFVGPYYQTTNAIFYREEIRYAPDELPIVKFQS</sequence>
<dbReference type="Pfam" id="PF06161">
    <property type="entry name" value="DUF975"/>
    <property type="match status" value="1"/>
</dbReference>
<protein>
    <submittedName>
        <fullName evidence="2">DUF975 family protein</fullName>
    </submittedName>
</protein>
<feature type="transmembrane region" description="Helical" evidence="1">
    <location>
        <begin position="106"/>
        <end position="130"/>
    </location>
</feature>
<feature type="transmembrane region" description="Helical" evidence="1">
    <location>
        <begin position="200"/>
        <end position="216"/>
    </location>
</feature>
<dbReference type="PANTHER" id="PTHR40076">
    <property type="entry name" value="MEMBRANE PROTEIN-RELATED"/>
    <property type="match status" value="1"/>
</dbReference>